<dbReference type="InterPro" id="IPR002182">
    <property type="entry name" value="NB-ARC"/>
</dbReference>
<gene>
    <name evidence="5" type="primary">N</name>
    <name evidence="5" type="ORF">CR513_38008</name>
</gene>
<accession>A0A371FSJ8</accession>
<sequence>MVERHRNSVCMQLSSFARFEAYNFDKLYLLSFRVIFCCRNENIVVNKIVGEVLKILDRTYLSITNFPVGLESRVQRGIGFLRKEKGETCILGIWGMGGVGKTTIGKAIYNEIRHEFEYKSFLANIREVWERDRGQIDLQKQLLSDILKTKKIKVHSTDWGKAVIKERLCTKRVLVVLDDVNKFEQLNALCGNRNEIGEGSVIIITTRDKRLLDEFEVHHLFRAEEMNEKESLELFSWHAFREANPTEDFLTLSEQVVTYCGGLPLALEVLGSYLYKRGNKEWENVLLKLKRIPNDKIQEKLKISYDGLTDHMEKDIFLDICCFFIGKDRAYVTEILNACDLHAEIGITILIERSLIKVEKNNKLGIHDLLRDMGREIVRQSSPLEPQNRSRLWVHDDVLDILTEQTGTTTIEGLALKLQRTSRVCFSTETFKKMKRLRLLQLYHVQLAGDYRHLPKHLRWVYWKGFPLKFIPNKFYQGNMVAIDLKHSYIELVWKEPQLLEKLKFLNLSHSKYLSKTPDFSKLPNLEKLILKDCPSLYEVHHSIGDLSKLLLLNLKDCICLGNLPMIIYKLKSLQTLILSGCSKIDKLEENIVQMESLTSLIADNTSLKQVPFSIVRSKNIGYISLCGYEGLARDVFPSLIWSWMSPTRSLVSYTQSIGSTSKFIVSMNIHDNNLGNLLSKLSEFPKLRSICVQCDSEFQLSQELRIILDDICNGNFAELEIAYASQISENSMASHLIGIGSCHQVIDMLSNSISEVPSLSHSLCFYGCLHYEPWKLAPNIEIFLLNDHPFLVNQKLSNQITPRLWYELLVLPQALEELLYHSPSPKGVPRRPCSPQ</sequence>
<dbReference type="InterPro" id="IPR036390">
    <property type="entry name" value="WH_DNA-bd_sf"/>
</dbReference>
<dbReference type="SUPFAM" id="SSF52540">
    <property type="entry name" value="P-loop containing nucleoside triphosphate hydrolases"/>
    <property type="match status" value="1"/>
</dbReference>
<protein>
    <submittedName>
        <fullName evidence="5">TMV resistance protein N</fullName>
    </submittedName>
</protein>
<dbReference type="Pfam" id="PF23282">
    <property type="entry name" value="WHD_ROQ1"/>
    <property type="match status" value="1"/>
</dbReference>
<dbReference type="EMBL" id="QJKJ01007961">
    <property type="protein sequence ID" value="RDX81319.1"/>
    <property type="molecule type" value="Genomic_DNA"/>
</dbReference>
<keyword evidence="1" id="KW-0433">Leucine-rich repeat</keyword>
<feature type="domain" description="NB-ARC" evidence="3">
    <location>
        <begin position="72"/>
        <end position="242"/>
    </location>
</feature>
<dbReference type="Proteomes" id="UP000257109">
    <property type="component" value="Unassembled WGS sequence"/>
</dbReference>
<dbReference type="PANTHER" id="PTHR11017:SF560">
    <property type="entry name" value="RESISTANCE PROTEIN (TIR-NBS-LRR CLASS), PUTATIVE-RELATED"/>
    <property type="match status" value="1"/>
</dbReference>
<evidence type="ECO:0000313" key="6">
    <source>
        <dbReference type="Proteomes" id="UP000257109"/>
    </source>
</evidence>
<dbReference type="Pfam" id="PF00931">
    <property type="entry name" value="NB-ARC"/>
    <property type="match status" value="1"/>
</dbReference>
<proteinExistence type="predicted"/>
<dbReference type="InterPro" id="IPR027417">
    <property type="entry name" value="P-loop_NTPase"/>
</dbReference>
<feature type="non-terminal residue" evidence="5">
    <location>
        <position position="1"/>
    </location>
</feature>
<dbReference type="PANTHER" id="PTHR11017">
    <property type="entry name" value="LEUCINE-RICH REPEAT-CONTAINING PROTEIN"/>
    <property type="match status" value="1"/>
</dbReference>
<dbReference type="InterPro" id="IPR042197">
    <property type="entry name" value="Apaf_helical"/>
</dbReference>
<dbReference type="GO" id="GO:0006952">
    <property type="term" value="P:defense response"/>
    <property type="evidence" value="ECO:0007669"/>
    <property type="project" value="InterPro"/>
</dbReference>
<dbReference type="Gene3D" id="3.80.10.10">
    <property type="entry name" value="Ribonuclease Inhibitor"/>
    <property type="match status" value="1"/>
</dbReference>
<dbReference type="PRINTS" id="PR00364">
    <property type="entry name" value="DISEASERSIST"/>
</dbReference>
<evidence type="ECO:0000259" key="4">
    <source>
        <dbReference type="Pfam" id="PF23282"/>
    </source>
</evidence>
<dbReference type="SUPFAM" id="SSF46785">
    <property type="entry name" value="Winged helix' DNA-binding domain"/>
    <property type="match status" value="1"/>
</dbReference>
<organism evidence="5 6">
    <name type="scientific">Mucuna pruriens</name>
    <name type="common">Velvet bean</name>
    <name type="synonym">Dolichos pruriens</name>
    <dbReference type="NCBI Taxonomy" id="157652"/>
    <lineage>
        <taxon>Eukaryota</taxon>
        <taxon>Viridiplantae</taxon>
        <taxon>Streptophyta</taxon>
        <taxon>Embryophyta</taxon>
        <taxon>Tracheophyta</taxon>
        <taxon>Spermatophyta</taxon>
        <taxon>Magnoliopsida</taxon>
        <taxon>eudicotyledons</taxon>
        <taxon>Gunneridae</taxon>
        <taxon>Pentapetalae</taxon>
        <taxon>rosids</taxon>
        <taxon>fabids</taxon>
        <taxon>Fabales</taxon>
        <taxon>Fabaceae</taxon>
        <taxon>Papilionoideae</taxon>
        <taxon>50 kb inversion clade</taxon>
        <taxon>NPAAA clade</taxon>
        <taxon>indigoferoid/millettioid clade</taxon>
        <taxon>Phaseoleae</taxon>
        <taxon>Mucuna</taxon>
    </lineage>
</organism>
<evidence type="ECO:0000313" key="5">
    <source>
        <dbReference type="EMBL" id="RDX81319.1"/>
    </source>
</evidence>
<dbReference type="InterPro" id="IPR058192">
    <property type="entry name" value="WHD_ROQ1-like"/>
</dbReference>
<dbReference type="GO" id="GO:0043531">
    <property type="term" value="F:ADP binding"/>
    <property type="evidence" value="ECO:0007669"/>
    <property type="project" value="InterPro"/>
</dbReference>
<keyword evidence="2" id="KW-0677">Repeat</keyword>
<dbReference type="InterPro" id="IPR032675">
    <property type="entry name" value="LRR_dom_sf"/>
</dbReference>
<dbReference type="InterPro" id="IPR044974">
    <property type="entry name" value="Disease_R_plants"/>
</dbReference>
<dbReference type="FunFam" id="1.10.8.430:FF:000002">
    <property type="entry name" value="Disease resistance protein (TIR-NBS-LRR class)"/>
    <property type="match status" value="1"/>
</dbReference>
<dbReference type="AlphaFoldDB" id="A0A371FSJ8"/>
<evidence type="ECO:0000256" key="2">
    <source>
        <dbReference type="ARBA" id="ARBA00022737"/>
    </source>
</evidence>
<name>A0A371FSJ8_MUCPR</name>
<dbReference type="Gene3D" id="3.40.50.300">
    <property type="entry name" value="P-loop containing nucleotide triphosphate hydrolases"/>
    <property type="match status" value="1"/>
</dbReference>
<keyword evidence="6" id="KW-1185">Reference proteome</keyword>
<dbReference type="OrthoDB" id="1901675at2759"/>
<reference evidence="5" key="1">
    <citation type="submission" date="2018-05" db="EMBL/GenBank/DDBJ databases">
        <title>Draft genome of Mucuna pruriens seed.</title>
        <authorList>
            <person name="Nnadi N.E."/>
            <person name="Vos R."/>
            <person name="Hasami M.H."/>
            <person name="Devisetty U.K."/>
            <person name="Aguiy J.C."/>
        </authorList>
    </citation>
    <scope>NUCLEOTIDE SEQUENCE [LARGE SCALE GENOMIC DNA]</scope>
    <source>
        <strain evidence="5">JCA_2017</strain>
    </source>
</reference>
<evidence type="ECO:0000259" key="3">
    <source>
        <dbReference type="Pfam" id="PF00931"/>
    </source>
</evidence>
<comment type="caution">
    <text evidence="5">The sequence shown here is derived from an EMBL/GenBank/DDBJ whole genome shotgun (WGS) entry which is preliminary data.</text>
</comment>
<evidence type="ECO:0000256" key="1">
    <source>
        <dbReference type="ARBA" id="ARBA00022614"/>
    </source>
</evidence>
<dbReference type="Gene3D" id="1.10.8.430">
    <property type="entry name" value="Helical domain of apoptotic protease-activating factors"/>
    <property type="match status" value="1"/>
</dbReference>
<dbReference type="SUPFAM" id="SSF52058">
    <property type="entry name" value="L domain-like"/>
    <property type="match status" value="1"/>
</dbReference>
<feature type="domain" description="Disease resistance protein Roq1-like winged-helix" evidence="4">
    <location>
        <begin position="312"/>
        <end position="382"/>
    </location>
</feature>